<dbReference type="InterPro" id="IPR019887">
    <property type="entry name" value="Tscrpt_reg_AsnC/Lrp_C"/>
</dbReference>
<dbReference type="InterPro" id="IPR036390">
    <property type="entry name" value="WH_DNA-bd_sf"/>
</dbReference>
<keyword evidence="6" id="KW-1185">Reference proteome</keyword>
<dbReference type="PROSITE" id="PS00519">
    <property type="entry name" value="HTH_ASNC_1"/>
    <property type="match status" value="1"/>
</dbReference>
<evidence type="ECO:0000256" key="2">
    <source>
        <dbReference type="ARBA" id="ARBA00023125"/>
    </source>
</evidence>
<keyword evidence="3" id="KW-0804">Transcription</keyword>
<dbReference type="GO" id="GO:0043200">
    <property type="term" value="P:response to amino acid"/>
    <property type="evidence" value="ECO:0007669"/>
    <property type="project" value="TreeGrafter"/>
</dbReference>
<evidence type="ECO:0000313" key="5">
    <source>
        <dbReference type="EMBL" id="RFC53913.1"/>
    </source>
</evidence>
<proteinExistence type="predicted"/>
<dbReference type="Gene3D" id="1.10.10.10">
    <property type="entry name" value="Winged helix-like DNA-binding domain superfamily/Winged helix DNA-binding domain"/>
    <property type="match status" value="1"/>
</dbReference>
<dbReference type="InterPro" id="IPR036388">
    <property type="entry name" value="WH-like_DNA-bd_sf"/>
</dbReference>
<evidence type="ECO:0000259" key="4">
    <source>
        <dbReference type="PROSITE" id="PS50956"/>
    </source>
</evidence>
<dbReference type="Pfam" id="PF13412">
    <property type="entry name" value="HTH_24"/>
    <property type="match status" value="1"/>
</dbReference>
<dbReference type="InterPro" id="IPR000485">
    <property type="entry name" value="AsnC-type_HTH_dom"/>
</dbReference>
<dbReference type="PANTHER" id="PTHR30154">
    <property type="entry name" value="LEUCINE-RESPONSIVE REGULATORY PROTEIN"/>
    <property type="match status" value="1"/>
</dbReference>
<dbReference type="GO" id="GO:0006355">
    <property type="term" value="P:regulation of DNA-templated transcription"/>
    <property type="evidence" value="ECO:0007669"/>
    <property type="project" value="UniProtKB-ARBA"/>
</dbReference>
<sequence length="148" mass="16965">METIDAIDRKIISRLQKDAKQSIKELAHSIGMTKTPVYERIKKLEKAGIIEKYIAVVDQRKLINGMFVFCSVSLEVQKLKEIEIFKEEVRKLPEVLECYLMGGVNDFLLKVMVKDLEAYHQFSSGKLAALDNVSQIKSTFVLDEVKKQ</sequence>
<dbReference type="Gene3D" id="3.30.70.920">
    <property type="match status" value="1"/>
</dbReference>
<dbReference type="SUPFAM" id="SSF54909">
    <property type="entry name" value="Dimeric alpha+beta barrel"/>
    <property type="match status" value="1"/>
</dbReference>
<dbReference type="CDD" id="cd00090">
    <property type="entry name" value="HTH_ARSR"/>
    <property type="match status" value="1"/>
</dbReference>
<dbReference type="InterPro" id="IPR019885">
    <property type="entry name" value="Tscrpt_reg_HTH_AsnC-type_CS"/>
</dbReference>
<dbReference type="SMART" id="SM00344">
    <property type="entry name" value="HTH_ASNC"/>
    <property type="match status" value="1"/>
</dbReference>
<accession>A0A3E1EWP6</accession>
<dbReference type="PRINTS" id="PR00033">
    <property type="entry name" value="HTHASNC"/>
</dbReference>
<reference evidence="5 6" key="1">
    <citation type="submission" date="2018-08" db="EMBL/GenBank/DDBJ databases">
        <title>The draft genome squence of Brumimicrobium sp. N62.</title>
        <authorList>
            <person name="Du Z.-J."/>
            <person name="Luo H.-R."/>
        </authorList>
    </citation>
    <scope>NUCLEOTIDE SEQUENCE [LARGE SCALE GENOMIC DNA]</scope>
    <source>
        <strain evidence="5 6">N62</strain>
    </source>
</reference>
<keyword evidence="1" id="KW-0805">Transcription regulation</keyword>
<evidence type="ECO:0000256" key="3">
    <source>
        <dbReference type="ARBA" id="ARBA00023163"/>
    </source>
</evidence>
<dbReference type="Pfam" id="PF01037">
    <property type="entry name" value="AsnC_trans_reg"/>
    <property type="match status" value="1"/>
</dbReference>
<dbReference type="Proteomes" id="UP000257127">
    <property type="component" value="Unassembled WGS sequence"/>
</dbReference>
<name>A0A3E1EWP6_9FLAO</name>
<dbReference type="EMBL" id="QURB01000006">
    <property type="protein sequence ID" value="RFC53913.1"/>
    <property type="molecule type" value="Genomic_DNA"/>
</dbReference>
<evidence type="ECO:0000313" key="6">
    <source>
        <dbReference type="Proteomes" id="UP000257127"/>
    </source>
</evidence>
<dbReference type="GO" id="GO:0005829">
    <property type="term" value="C:cytosol"/>
    <property type="evidence" value="ECO:0007669"/>
    <property type="project" value="TreeGrafter"/>
</dbReference>
<gene>
    <name evidence="5" type="ORF">DXU93_10215</name>
</gene>
<dbReference type="OrthoDB" id="9800326at2"/>
<organism evidence="5 6">
    <name type="scientific">Brumimicrobium aurantiacum</name>
    <dbReference type="NCBI Taxonomy" id="1737063"/>
    <lineage>
        <taxon>Bacteria</taxon>
        <taxon>Pseudomonadati</taxon>
        <taxon>Bacteroidota</taxon>
        <taxon>Flavobacteriia</taxon>
        <taxon>Flavobacteriales</taxon>
        <taxon>Crocinitomicaceae</taxon>
        <taxon>Brumimicrobium</taxon>
    </lineage>
</organism>
<dbReference type="InterPro" id="IPR019888">
    <property type="entry name" value="Tscrpt_reg_AsnC-like"/>
</dbReference>
<dbReference type="SUPFAM" id="SSF46785">
    <property type="entry name" value="Winged helix' DNA-binding domain"/>
    <property type="match status" value="1"/>
</dbReference>
<dbReference type="AlphaFoldDB" id="A0A3E1EWP6"/>
<dbReference type="PANTHER" id="PTHR30154:SF34">
    <property type="entry name" value="TRANSCRIPTIONAL REGULATOR AZLB"/>
    <property type="match status" value="1"/>
</dbReference>
<feature type="domain" description="HTH asnC-type" evidence="4">
    <location>
        <begin position="4"/>
        <end position="67"/>
    </location>
</feature>
<keyword evidence="2" id="KW-0238">DNA-binding</keyword>
<dbReference type="RefSeq" id="WP_116881194.1">
    <property type="nucleotide sequence ID" value="NZ_QURB01000006.1"/>
</dbReference>
<evidence type="ECO:0000256" key="1">
    <source>
        <dbReference type="ARBA" id="ARBA00023015"/>
    </source>
</evidence>
<dbReference type="InterPro" id="IPR011991">
    <property type="entry name" value="ArsR-like_HTH"/>
</dbReference>
<comment type="caution">
    <text evidence="5">The sequence shown here is derived from an EMBL/GenBank/DDBJ whole genome shotgun (WGS) entry which is preliminary data.</text>
</comment>
<dbReference type="PROSITE" id="PS50956">
    <property type="entry name" value="HTH_ASNC_2"/>
    <property type="match status" value="1"/>
</dbReference>
<dbReference type="GO" id="GO:0043565">
    <property type="term" value="F:sequence-specific DNA binding"/>
    <property type="evidence" value="ECO:0007669"/>
    <property type="project" value="InterPro"/>
</dbReference>
<dbReference type="InterPro" id="IPR011008">
    <property type="entry name" value="Dimeric_a/b-barrel"/>
</dbReference>
<protein>
    <submittedName>
        <fullName evidence="5">Lrp/AsnC family transcriptional regulator</fullName>
    </submittedName>
</protein>